<evidence type="ECO:0000259" key="1">
    <source>
        <dbReference type="PROSITE" id="PS51352"/>
    </source>
</evidence>
<dbReference type="InterPro" id="IPR000866">
    <property type="entry name" value="AhpC/TSA"/>
</dbReference>
<dbReference type="Gene3D" id="3.40.30.10">
    <property type="entry name" value="Glutaredoxin"/>
    <property type="match status" value="1"/>
</dbReference>
<dbReference type="AlphaFoldDB" id="A0A1T5L9K0"/>
<dbReference type="GO" id="GO:0016209">
    <property type="term" value="F:antioxidant activity"/>
    <property type="evidence" value="ECO:0007669"/>
    <property type="project" value="InterPro"/>
</dbReference>
<organism evidence="2 3">
    <name type="scientific">Ohtaekwangia koreensis</name>
    <dbReference type="NCBI Taxonomy" id="688867"/>
    <lineage>
        <taxon>Bacteria</taxon>
        <taxon>Pseudomonadati</taxon>
        <taxon>Bacteroidota</taxon>
        <taxon>Cytophagia</taxon>
        <taxon>Cytophagales</taxon>
        <taxon>Fulvivirgaceae</taxon>
        <taxon>Ohtaekwangia</taxon>
    </lineage>
</organism>
<evidence type="ECO:0000313" key="2">
    <source>
        <dbReference type="EMBL" id="SKC72620.1"/>
    </source>
</evidence>
<dbReference type="InterPro" id="IPR036249">
    <property type="entry name" value="Thioredoxin-like_sf"/>
</dbReference>
<gene>
    <name evidence="2" type="ORF">SAMN05660236_2786</name>
</gene>
<dbReference type="SUPFAM" id="SSF52833">
    <property type="entry name" value="Thioredoxin-like"/>
    <property type="match status" value="1"/>
</dbReference>
<proteinExistence type="predicted"/>
<dbReference type="Pfam" id="PF00578">
    <property type="entry name" value="AhpC-TSA"/>
    <property type="match status" value="1"/>
</dbReference>
<dbReference type="Proteomes" id="UP000190961">
    <property type="component" value="Unassembled WGS sequence"/>
</dbReference>
<protein>
    <submittedName>
        <fullName evidence="2">Peroxiredoxin</fullName>
    </submittedName>
</protein>
<dbReference type="OrthoDB" id="9809746at2"/>
<accession>A0A1T5L9K0</accession>
<dbReference type="PANTHER" id="PTHR42852">
    <property type="entry name" value="THIOL:DISULFIDE INTERCHANGE PROTEIN DSBE"/>
    <property type="match status" value="1"/>
</dbReference>
<keyword evidence="3" id="KW-1185">Reference proteome</keyword>
<dbReference type="PROSITE" id="PS51352">
    <property type="entry name" value="THIOREDOXIN_2"/>
    <property type="match status" value="1"/>
</dbReference>
<dbReference type="GO" id="GO:0016491">
    <property type="term" value="F:oxidoreductase activity"/>
    <property type="evidence" value="ECO:0007669"/>
    <property type="project" value="InterPro"/>
</dbReference>
<dbReference type="PANTHER" id="PTHR42852:SF13">
    <property type="entry name" value="PROTEIN DIPZ"/>
    <property type="match status" value="1"/>
</dbReference>
<sequence length="174" mass="19811">MKLSLYQQAPDFSTTDVYGASINLKNLRGKKVYLAFERNAGCPVCNLRMHTLLKQAEHFKKNNITVLMVYESSTEKMKEYLGRNDYPFHFIADPENALYQAYYIEQSLGKALRSLFNGIVSKVTQGKRLFKKPMKQDGHASTIPSEFVIGEDGKLANIHYGRYIGDHLPIDAIL</sequence>
<evidence type="ECO:0000313" key="3">
    <source>
        <dbReference type="Proteomes" id="UP000190961"/>
    </source>
</evidence>
<feature type="domain" description="Thioredoxin" evidence="1">
    <location>
        <begin position="3"/>
        <end position="174"/>
    </location>
</feature>
<name>A0A1T5L9K0_9BACT</name>
<dbReference type="CDD" id="cd02970">
    <property type="entry name" value="PRX_like2"/>
    <property type="match status" value="1"/>
</dbReference>
<reference evidence="2 3" key="1">
    <citation type="submission" date="2017-02" db="EMBL/GenBank/DDBJ databases">
        <authorList>
            <person name="Peterson S.W."/>
        </authorList>
    </citation>
    <scope>NUCLEOTIDE SEQUENCE [LARGE SCALE GENOMIC DNA]</scope>
    <source>
        <strain evidence="2 3">DSM 25262</strain>
    </source>
</reference>
<dbReference type="InterPro" id="IPR013766">
    <property type="entry name" value="Thioredoxin_domain"/>
</dbReference>
<dbReference type="EMBL" id="FUZU01000002">
    <property type="protein sequence ID" value="SKC72620.1"/>
    <property type="molecule type" value="Genomic_DNA"/>
</dbReference>
<dbReference type="InterPro" id="IPR050553">
    <property type="entry name" value="Thioredoxin_ResA/DsbE_sf"/>
</dbReference>
<dbReference type="RefSeq" id="WP_079687362.1">
    <property type="nucleotide sequence ID" value="NZ_FUZU01000002.1"/>
</dbReference>
<dbReference type="STRING" id="688867.SAMN05660236_2786"/>